<feature type="chain" id="PRO_5046991137" description="Tat pathway signal protein" evidence="1">
    <location>
        <begin position="35"/>
        <end position="420"/>
    </location>
</feature>
<protein>
    <recommendedName>
        <fullName evidence="4">Tat pathway signal protein</fullName>
    </recommendedName>
</protein>
<accession>A0ABW4P0M8</accession>
<dbReference type="Proteomes" id="UP001597286">
    <property type="component" value="Unassembled WGS sequence"/>
</dbReference>
<reference evidence="3" key="1">
    <citation type="journal article" date="2019" name="Int. J. Syst. Evol. Microbiol.">
        <title>The Global Catalogue of Microorganisms (GCM) 10K type strain sequencing project: providing services to taxonomists for standard genome sequencing and annotation.</title>
        <authorList>
            <consortium name="The Broad Institute Genomics Platform"/>
            <consortium name="The Broad Institute Genome Sequencing Center for Infectious Disease"/>
            <person name="Wu L."/>
            <person name="Ma J."/>
        </authorList>
    </citation>
    <scope>NUCLEOTIDE SEQUENCE [LARGE SCALE GENOMIC DNA]</scope>
    <source>
        <strain evidence="3">DT72</strain>
    </source>
</reference>
<dbReference type="RefSeq" id="WP_378483831.1">
    <property type="nucleotide sequence ID" value="NZ_JBHUFB010000006.1"/>
</dbReference>
<evidence type="ECO:0000313" key="3">
    <source>
        <dbReference type="Proteomes" id="UP001597286"/>
    </source>
</evidence>
<keyword evidence="3" id="KW-1185">Reference proteome</keyword>
<organism evidence="2 3">
    <name type="scientific">Rhodococcus gannanensis</name>
    <dbReference type="NCBI Taxonomy" id="1960308"/>
    <lineage>
        <taxon>Bacteria</taxon>
        <taxon>Bacillati</taxon>
        <taxon>Actinomycetota</taxon>
        <taxon>Actinomycetes</taxon>
        <taxon>Mycobacteriales</taxon>
        <taxon>Nocardiaceae</taxon>
        <taxon>Rhodococcus</taxon>
    </lineage>
</organism>
<gene>
    <name evidence="2" type="ORF">ACFSJG_03550</name>
</gene>
<proteinExistence type="predicted"/>
<keyword evidence="1" id="KW-0732">Signal</keyword>
<evidence type="ECO:0008006" key="4">
    <source>
        <dbReference type="Google" id="ProtNLM"/>
    </source>
</evidence>
<evidence type="ECO:0000256" key="1">
    <source>
        <dbReference type="SAM" id="SignalP"/>
    </source>
</evidence>
<dbReference type="EMBL" id="JBHUFB010000006">
    <property type="protein sequence ID" value="MFD1811279.1"/>
    <property type="molecule type" value="Genomic_DNA"/>
</dbReference>
<evidence type="ECO:0000313" key="2">
    <source>
        <dbReference type="EMBL" id="MFD1811279.1"/>
    </source>
</evidence>
<feature type="signal peptide" evidence="1">
    <location>
        <begin position="1"/>
        <end position="34"/>
    </location>
</feature>
<name>A0ABW4P0M8_9NOCA</name>
<comment type="caution">
    <text evidence="2">The sequence shown here is derived from an EMBL/GenBank/DDBJ whole genome shotgun (WGS) entry which is preliminary data.</text>
</comment>
<sequence>MTLFSRRLARLLAGTTIPVALLSASLVAGPTAHATELDQVLNLPLVNRLADQAPGGVHAALPTDLAELTELVDAARASGRSAEEYAALLFQYRLVQATTEAGIDLAAWDPSAGFTPNRTNMMKSYRYYENFQINHRELQWAGMGGMVGGDFGGGIADIELVNSIYGLPGLQEMANTVITAVESAFGPAATAQLPAGLRVLAERAGELTSEDLDWFIRRVVIMQKAIFDDLMPMHYAYTHEGLAAIEEFHDAGLVPDDVLSAWYDVASGDPERIAAGNTALLRREQDTVVGDLWNDTRAYRGGLGEALTYAMTLVGSPSIAGVPALREFDPIVVTGTLPDGRTAALTTPLPAWDWSIFDQRWAYVSTELLPRYRAMVENDYPGLVDALRVPYERQFESQRATARIPQLLEEVATGTRLTVN</sequence>